<proteinExistence type="predicted"/>
<feature type="compositionally biased region" description="Basic residues" evidence="1">
    <location>
        <begin position="67"/>
        <end position="76"/>
    </location>
</feature>
<organism evidence="2 3">
    <name type="scientific">Acorus calamus</name>
    <name type="common">Sweet flag</name>
    <dbReference type="NCBI Taxonomy" id="4465"/>
    <lineage>
        <taxon>Eukaryota</taxon>
        <taxon>Viridiplantae</taxon>
        <taxon>Streptophyta</taxon>
        <taxon>Embryophyta</taxon>
        <taxon>Tracheophyta</taxon>
        <taxon>Spermatophyta</taxon>
        <taxon>Magnoliopsida</taxon>
        <taxon>Liliopsida</taxon>
        <taxon>Acoraceae</taxon>
        <taxon>Acorus</taxon>
    </lineage>
</organism>
<accession>A0AAV9EJB8</accession>
<reference evidence="2" key="1">
    <citation type="journal article" date="2023" name="Nat. Commun.">
        <title>Diploid and tetraploid genomes of Acorus and the evolution of monocots.</title>
        <authorList>
            <person name="Ma L."/>
            <person name="Liu K.W."/>
            <person name="Li Z."/>
            <person name="Hsiao Y.Y."/>
            <person name="Qi Y."/>
            <person name="Fu T."/>
            <person name="Tang G.D."/>
            <person name="Zhang D."/>
            <person name="Sun W.H."/>
            <person name="Liu D.K."/>
            <person name="Li Y."/>
            <person name="Chen G.Z."/>
            <person name="Liu X.D."/>
            <person name="Liao X.Y."/>
            <person name="Jiang Y.T."/>
            <person name="Yu X."/>
            <person name="Hao Y."/>
            <person name="Huang J."/>
            <person name="Zhao X.W."/>
            <person name="Ke S."/>
            <person name="Chen Y.Y."/>
            <person name="Wu W.L."/>
            <person name="Hsu J.L."/>
            <person name="Lin Y.F."/>
            <person name="Huang M.D."/>
            <person name="Li C.Y."/>
            <person name="Huang L."/>
            <person name="Wang Z.W."/>
            <person name="Zhao X."/>
            <person name="Zhong W.Y."/>
            <person name="Peng D.H."/>
            <person name="Ahmad S."/>
            <person name="Lan S."/>
            <person name="Zhang J.S."/>
            <person name="Tsai W.C."/>
            <person name="Van de Peer Y."/>
            <person name="Liu Z.J."/>
        </authorList>
    </citation>
    <scope>NUCLEOTIDE SEQUENCE</scope>
    <source>
        <strain evidence="2">CP</strain>
    </source>
</reference>
<evidence type="ECO:0000256" key="1">
    <source>
        <dbReference type="SAM" id="MobiDB-lite"/>
    </source>
</evidence>
<feature type="region of interest" description="Disordered" evidence="1">
    <location>
        <begin position="54"/>
        <end position="76"/>
    </location>
</feature>
<dbReference type="Proteomes" id="UP001180020">
    <property type="component" value="Unassembled WGS sequence"/>
</dbReference>
<comment type="caution">
    <text evidence="2">The sequence shown here is derived from an EMBL/GenBank/DDBJ whole genome shotgun (WGS) entry which is preliminary data.</text>
</comment>
<dbReference type="AlphaFoldDB" id="A0AAV9EJB8"/>
<sequence>MTTTTTLRCRRQGGGGEDFVQGNKKRALKRVMERYRKELNMWESLFSTFADMKSKIPSTLPSPPPPSRRRHPIRRF</sequence>
<feature type="region of interest" description="Disordered" evidence="1">
    <location>
        <begin position="1"/>
        <end position="20"/>
    </location>
</feature>
<gene>
    <name evidence="2" type="ORF">QJS10_CPA06g00755</name>
</gene>
<name>A0AAV9EJB8_ACOCL</name>
<reference evidence="2" key="2">
    <citation type="submission" date="2023-06" db="EMBL/GenBank/DDBJ databases">
        <authorList>
            <person name="Ma L."/>
            <person name="Liu K.-W."/>
            <person name="Li Z."/>
            <person name="Hsiao Y.-Y."/>
            <person name="Qi Y."/>
            <person name="Fu T."/>
            <person name="Tang G."/>
            <person name="Zhang D."/>
            <person name="Sun W.-H."/>
            <person name="Liu D.-K."/>
            <person name="Li Y."/>
            <person name="Chen G.-Z."/>
            <person name="Liu X.-D."/>
            <person name="Liao X.-Y."/>
            <person name="Jiang Y.-T."/>
            <person name="Yu X."/>
            <person name="Hao Y."/>
            <person name="Huang J."/>
            <person name="Zhao X.-W."/>
            <person name="Ke S."/>
            <person name="Chen Y.-Y."/>
            <person name="Wu W.-L."/>
            <person name="Hsu J.-L."/>
            <person name="Lin Y.-F."/>
            <person name="Huang M.-D."/>
            <person name="Li C.-Y."/>
            <person name="Huang L."/>
            <person name="Wang Z.-W."/>
            <person name="Zhao X."/>
            <person name="Zhong W.-Y."/>
            <person name="Peng D.-H."/>
            <person name="Ahmad S."/>
            <person name="Lan S."/>
            <person name="Zhang J.-S."/>
            <person name="Tsai W.-C."/>
            <person name="Van De Peer Y."/>
            <person name="Liu Z.-J."/>
        </authorList>
    </citation>
    <scope>NUCLEOTIDE SEQUENCE</scope>
    <source>
        <strain evidence="2">CP</strain>
        <tissue evidence="2">Leaves</tissue>
    </source>
</reference>
<evidence type="ECO:0000313" key="2">
    <source>
        <dbReference type="EMBL" id="KAK1313600.1"/>
    </source>
</evidence>
<evidence type="ECO:0000313" key="3">
    <source>
        <dbReference type="Proteomes" id="UP001180020"/>
    </source>
</evidence>
<keyword evidence="3" id="KW-1185">Reference proteome</keyword>
<dbReference type="EMBL" id="JAUJYO010000006">
    <property type="protein sequence ID" value="KAK1313600.1"/>
    <property type="molecule type" value="Genomic_DNA"/>
</dbReference>
<protein>
    <submittedName>
        <fullName evidence="2">Uncharacterized protein</fullName>
    </submittedName>
</protein>